<gene>
    <name evidence="3" type="ORF">FHR82_004761</name>
</gene>
<dbReference type="AlphaFoldDB" id="A0A7W7Q7Y0"/>
<dbReference type="Proteomes" id="UP000520767">
    <property type="component" value="Unassembled WGS sequence"/>
</dbReference>
<accession>A0A7W7Q7Y0</accession>
<keyword evidence="2" id="KW-0732">Signal</keyword>
<evidence type="ECO:0000256" key="1">
    <source>
        <dbReference type="SAM" id="MobiDB-lite"/>
    </source>
</evidence>
<feature type="chain" id="PRO_5039423038" evidence="2">
    <location>
        <begin position="22"/>
        <end position="212"/>
    </location>
</feature>
<evidence type="ECO:0000313" key="4">
    <source>
        <dbReference type="Proteomes" id="UP000520767"/>
    </source>
</evidence>
<reference evidence="3 4" key="1">
    <citation type="submission" date="2020-08" db="EMBL/GenBank/DDBJ databases">
        <title>Genomic Encyclopedia of Type Strains, Phase III (KMG-III): the genomes of soil and plant-associated and newly described type strains.</title>
        <authorList>
            <person name="Whitman W."/>
        </authorList>
    </citation>
    <scope>NUCLEOTIDE SEQUENCE [LARGE SCALE GENOMIC DNA]</scope>
    <source>
        <strain evidence="3 4">CECT 8960</strain>
    </source>
</reference>
<sequence>MRITRRVPWWAALMGLLVVVAGCDPLDAGVPGAPPGVGGGGVDSGGGGSGGGGCGSPGENVRQRLPAVDDSIATFPNPCLPYSDLVGTVTGYIPETDRATYAATRFAFKVGLVANQFATAASLAECLYRADQLAIQVYQERDRPLSVGVVVVVGISPEAVADIASCYLFDEPPAQDPGFAEEFDPCLDVEADGGFVVFKVGSTETMCGAIGA</sequence>
<comment type="caution">
    <text evidence="3">The sequence shown here is derived from an EMBL/GenBank/DDBJ whole genome shotgun (WGS) entry which is preliminary data.</text>
</comment>
<evidence type="ECO:0000313" key="3">
    <source>
        <dbReference type="EMBL" id="MBB4908508.1"/>
    </source>
</evidence>
<proteinExistence type="predicted"/>
<keyword evidence="4" id="KW-1185">Reference proteome</keyword>
<name>A0A7W7Q7Y0_9PSEU</name>
<feature type="region of interest" description="Disordered" evidence="1">
    <location>
        <begin position="34"/>
        <end position="60"/>
    </location>
</feature>
<organism evidence="3 4">
    <name type="scientific">Actinophytocola algeriensis</name>
    <dbReference type="NCBI Taxonomy" id="1768010"/>
    <lineage>
        <taxon>Bacteria</taxon>
        <taxon>Bacillati</taxon>
        <taxon>Actinomycetota</taxon>
        <taxon>Actinomycetes</taxon>
        <taxon>Pseudonocardiales</taxon>
        <taxon>Pseudonocardiaceae</taxon>
    </lineage>
</organism>
<feature type="signal peptide" evidence="2">
    <location>
        <begin position="1"/>
        <end position="21"/>
    </location>
</feature>
<dbReference type="EMBL" id="JACHJQ010000005">
    <property type="protein sequence ID" value="MBB4908508.1"/>
    <property type="molecule type" value="Genomic_DNA"/>
</dbReference>
<protein>
    <submittedName>
        <fullName evidence="3">Uncharacterized protein</fullName>
    </submittedName>
</protein>
<dbReference type="RefSeq" id="WP_184812653.1">
    <property type="nucleotide sequence ID" value="NZ_JACHJQ010000005.1"/>
</dbReference>
<dbReference type="PROSITE" id="PS51257">
    <property type="entry name" value="PROKAR_LIPOPROTEIN"/>
    <property type="match status" value="1"/>
</dbReference>
<feature type="compositionally biased region" description="Gly residues" evidence="1">
    <location>
        <begin position="35"/>
        <end position="56"/>
    </location>
</feature>
<evidence type="ECO:0000256" key="2">
    <source>
        <dbReference type="SAM" id="SignalP"/>
    </source>
</evidence>